<keyword evidence="1" id="KW-0460">Magnesium</keyword>
<keyword evidence="4" id="KW-1185">Reference proteome</keyword>
<sequence length="160" mass="17660">MIAFRGKPLLVNSLVESDAYGEIIINCRSTPFFYSHYANRLVCDRSPDNGPCFGILALLSASANELMMIVPSDLITIPVDLKRRLLEELNADDLGVAVVDESRLTSGCLLLKRSALPFIERFLETGGRSLNGLVQCLDLRKRVLSPGDNPRDANNPDQLK</sequence>
<evidence type="ECO:0000259" key="2">
    <source>
        <dbReference type="Pfam" id="PF12804"/>
    </source>
</evidence>
<dbReference type="Proteomes" id="UP000004699">
    <property type="component" value="Unassembled WGS sequence"/>
</dbReference>
<dbReference type="SUPFAM" id="SSF53448">
    <property type="entry name" value="Nucleotide-diphospho-sugar transferases"/>
    <property type="match status" value="1"/>
</dbReference>
<dbReference type="STRING" id="565045.NOR51B_1059"/>
<accession>B8KRH7</accession>
<proteinExistence type="predicted"/>
<dbReference type="GO" id="GO:0016779">
    <property type="term" value="F:nucleotidyltransferase activity"/>
    <property type="evidence" value="ECO:0007669"/>
    <property type="project" value="UniProtKB-ARBA"/>
</dbReference>
<dbReference type="EMBL" id="DS999411">
    <property type="protein sequence ID" value="EED35115.1"/>
    <property type="molecule type" value="Genomic_DNA"/>
</dbReference>
<feature type="domain" description="MobA-like NTP transferase" evidence="2">
    <location>
        <begin position="2"/>
        <end position="130"/>
    </location>
</feature>
<gene>
    <name evidence="3" type="ORF">NOR51B_1059</name>
</gene>
<evidence type="ECO:0000313" key="4">
    <source>
        <dbReference type="Proteomes" id="UP000004699"/>
    </source>
</evidence>
<dbReference type="AlphaFoldDB" id="B8KRH7"/>
<dbReference type="InterPro" id="IPR025877">
    <property type="entry name" value="MobA-like_NTP_Trfase"/>
</dbReference>
<dbReference type="Gene3D" id="3.90.550.10">
    <property type="entry name" value="Spore Coat Polysaccharide Biosynthesis Protein SpsA, Chain A"/>
    <property type="match status" value="1"/>
</dbReference>
<dbReference type="InterPro" id="IPR029044">
    <property type="entry name" value="Nucleotide-diphossugar_trans"/>
</dbReference>
<reference evidence="4" key="1">
    <citation type="journal article" date="2013" name="BMC Microbiol.">
        <title>Taxonomy and evolution of bacteriochlorophyll a-containing members of the OM60/NOR5 clade of marine gammaproteobacteria: description of Luminiphilus syltensis gen. nov., sp. nov., reclassification of Haliea rubra as Pseudohaliea rubra gen. nov., comb. nov., and emendation of Chromatocurvus halotolerans.</title>
        <authorList>
            <person name="Spring S."/>
            <person name="Riedel T."/>
            <person name="Sproer C."/>
            <person name="Yan S."/>
            <person name="Harder J."/>
            <person name="Fuchs B.M."/>
        </authorList>
    </citation>
    <scope>NUCLEOTIDE SEQUENCE [LARGE SCALE GENOMIC DNA]</scope>
    <source>
        <strain evidence="4">NOR51-B</strain>
    </source>
</reference>
<dbReference type="Pfam" id="PF12804">
    <property type="entry name" value="NTP_transf_3"/>
    <property type="match status" value="1"/>
</dbReference>
<evidence type="ECO:0000313" key="3">
    <source>
        <dbReference type="EMBL" id="EED35115.1"/>
    </source>
</evidence>
<evidence type="ECO:0000256" key="1">
    <source>
        <dbReference type="ARBA" id="ARBA00022842"/>
    </source>
</evidence>
<protein>
    <recommendedName>
        <fullName evidence="2">MobA-like NTP transferase domain-containing protein</fullName>
    </recommendedName>
</protein>
<dbReference type="HOGENOM" id="CLU_1650082_0_0_6"/>
<name>B8KRH7_9GAMM</name>
<organism evidence="3 4">
    <name type="scientific">Luminiphilus syltensis NOR5-1B</name>
    <dbReference type="NCBI Taxonomy" id="565045"/>
    <lineage>
        <taxon>Bacteria</taxon>
        <taxon>Pseudomonadati</taxon>
        <taxon>Pseudomonadota</taxon>
        <taxon>Gammaproteobacteria</taxon>
        <taxon>Cellvibrionales</taxon>
        <taxon>Halieaceae</taxon>
        <taxon>Luminiphilus</taxon>
    </lineage>
</organism>